<feature type="chain" id="PRO_5045580344" description="WD40 repeat domain-containing protein" evidence="1">
    <location>
        <begin position="21"/>
        <end position="374"/>
    </location>
</feature>
<keyword evidence="3" id="KW-1185">Reference proteome</keyword>
<reference evidence="2 3" key="1">
    <citation type="submission" date="2020-11" db="EMBL/GenBank/DDBJ databases">
        <title>Complete genome sequence unveiled secondary metabolic potentials in Streptomyces solisilvae HNM0141.</title>
        <authorList>
            <person name="Huang X."/>
        </authorList>
    </citation>
    <scope>NUCLEOTIDE SEQUENCE [LARGE SCALE GENOMIC DNA]</scope>
    <source>
        <strain evidence="2 3">HNM0141</strain>
    </source>
</reference>
<sequence>MPMRRVMLGVVVVAMTAVLAGCSGGGSTGDASPSKSPTSPLASAGVFAYLKVQIGEDWRQTKSQMVVMDGNKKVGHSAPLLLADRPIFTADGRYALTMPSFLDEVVAVSVANGKTKSVPCKGCGDRKSECQCQIVAPIGGSRIAWLDGNHHLVITDLADTSPRPRRADVTLPTQDGFLDQRVSPQLIAGTDGAALAAYPETSKTGFDVIKQAYLVTPDGKPRRLRPDRPDSIDEAVFSPDGTQVALTGNQEDACATVTVADVASGKGKTAPVSAKPGTTCDNNDVYIDSLWWDRDTTLNVTFQADHENTTAKDGQRRFEGGRWVDAGVPQTGEVRQLNAGTATIQGHAPGTLFIRSDGERAKIDTDVRYVTAAP</sequence>
<dbReference type="EMBL" id="CP065050">
    <property type="protein sequence ID" value="QPI61234.1"/>
    <property type="molecule type" value="Genomic_DNA"/>
</dbReference>
<dbReference type="SUPFAM" id="SSF75011">
    <property type="entry name" value="3-carboxy-cis,cis-mucoante lactonizing enzyme"/>
    <property type="match status" value="1"/>
</dbReference>
<evidence type="ECO:0008006" key="4">
    <source>
        <dbReference type="Google" id="ProtNLM"/>
    </source>
</evidence>
<feature type="signal peptide" evidence="1">
    <location>
        <begin position="1"/>
        <end position="20"/>
    </location>
</feature>
<accession>A0ABX6WKZ9</accession>
<dbReference type="PROSITE" id="PS51257">
    <property type="entry name" value="PROKAR_LIPOPROTEIN"/>
    <property type="match status" value="1"/>
</dbReference>
<evidence type="ECO:0000313" key="3">
    <source>
        <dbReference type="Proteomes" id="UP000663421"/>
    </source>
</evidence>
<evidence type="ECO:0000313" key="2">
    <source>
        <dbReference type="EMBL" id="QPI61234.1"/>
    </source>
</evidence>
<dbReference type="Proteomes" id="UP000663421">
    <property type="component" value="Chromosome"/>
</dbReference>
<protein>
    <recommendedName>
        <fullName evidence="4">WD40 repeat domain-containing protein</fullName>
    </recommendedName>
</protein>
<keyword evidence="1" id="KW-0732">Signal</keyword>
<proteinExistence type="predicted"/>
<evidence type="ECO:0000256" key="1">
    <source>
        <dbReference type="SAM" id="SignalP"/>
    </source>
</evidence>
<name>A0ABX6WKZ9_STRMQ</name>
<organism evidence="2 3">
    <name type="scientific">Streptomyces malaysiensis</name>
    <dbReference type="NCBI Taxonomy" id="92644"/>
    <lineage>
        <taxon>Bacteria</taxon>
        <taxon>Bacillati</taxon>
        <taxon>Actinomycetota</taxon>
        <taxon>Actinomycetes</taxon>
        <taxon>Kitasatosporales</taxon>
        <taxon>Streptomycetaceae</taxon>
        <taxon>Streptomyces</taxon>
        <taxon>Streptomyces violaceusniger group</taxon>
    </lineage>
</organism>
<gene>
    <name evidence="2" type="ORF">I1A49_45615</name>
</gene>